<dbReference type="Proteomes" id="UP001286174">
    <property type="component" value="Unassembled WGS sequence"/>
</dbReference>
<dbReference type="InterPro" id="IPR043128">
    <property type="entry name" value="Rev_trsase/Diguanyl_cyclase"/>
</dbReference>
<dbReference type="InterPro" id="IPR000160">
    <property type="entry name" value="GGDEF_dom"/>
</dbReference>
<dbReference type="Gene3D" id="3.30.450.20">
    <property type="entry name" value="PAS domain"/>
    <property type="match status" value="1"/>
</dbReference>
<dbReference type="Gene3D" id="3.30.70.270">
    <property type="match status" value="1"/>
</dbReference>
<dbReference type="CDD" id="cd01948">
    <property type="entry name" value="EAL"/>
    <property type="match status" value="1"/>
</dbReference>
<evidence type="ECO:0000259" key="1">
    <source>
        <dbReference type="PROSITE" id="PS50883"/>
    </source>
</evidence>
<dbReference type="InterPro" id="IPR035919">
    <property type="entry name" value="EAL_sf"/>
</dbReference>
<dbReference type="Pfam" id="PF00563">
    <property type="entry name" value="EAL"/>
    <property type="match status" value="1"/>
</dbReference>
<keyword evidence="4" id="KW-1185">Reference proteome</keyword>
<dbReference type="InterPro" id="IPR029787">
    <property type="entry name" value="Nucleotide_cyclase"/>
</dbReference>
<dbReference type="SUPFAM" id="SSF141868">
    <property type="entry name" value="EAL domain-like"/>
    <property type="match status" value="1"/>
</dbReference>
<dbReference type="PANTHER" id="PTHR33121">
    <property type="entry name" value="CYCLIC DI-GMP PHOSPHODIESTERASE PDEF"/>
    <property type="match status" value="1"/>
</dbReference>
<dbReference type="Gene3D" id="3.20.20.450">
    <property type="entry name" value="EAL domain"/>
    <property type="match status" value="1"/>
</dbReference>
<dbReference type="GO" id="GO:0071111">
    <property type="term" value="F:cyclic-guanylate-specific phosphodiesterase activity"/>
    <property type="evidence" value="ECO:0007669"/>
    <property type="project" value="InterPro"/>
</dbReference>
<evidence type="ECO:0000313" key="3">
    <source>
        <dbReference type="EMBL" id="MDX8419593.1"/>
    </source>
</evidence>
<dbReference type="PROSITE" id="PS50887">
    <property type="entry name" value="GGDEF"/>
    <property type="match status" value="1"/>
</dbReference>
<dbReference type="InterPro" id="IPR050706">
    <property type="entry name" value="Cyclic-di-GMP_PDE-like"/>
</dbReference>
<dbReference type="SMART" id="SM00052">
    <property type="entry name" value="EAL"/>
    <property type="match status" value="1"/>
</dbReference>
<feature type="domain" description="EAL" evidence="1">
    <location>
        <begin position="311"/>
        <end position="566"/>
    </location>
</feature>
<dbReference type="InterPro" id="IPR001633">
    <property type="entry name" value="EAL_dom"/>
</dbReference>
<dbReference type="PROSITE" id="PS50883">
    <property type="entry name" value="EAL"/>
    <property type="match status" value="1"/>
</dbReference>
<dbReference type="SUPFAM" id="SSF55073">
    <property type="entry name" value="Nucleotide cyclase"/>
    <property type="match status" value="1"/>
</dbReference>
<evidence type="ECO:0000313" key="4">
    <source>
        <dbReference type="Proteomes" id="UP001286174"/>
    </source>
</evidence>
<dbReference type="Pfam" id="PF00990">
    <property type="entry name" value="GGDEF"/>
    <property type="match status" value="1"/>
</dbReference>
<dbReference type="PANTHER" id="PTHR33121:SF70">
    <property type="entry name" value="SIGNALING PROTEIN YKOW"/>
    <property type="match status" value="1"/>
</dbReference>
<sequence>MFALSTEERKIYEHMPIALAIYVMDRQSRVICLCISDGMCTFCQRSRKDLVQLLNEAMFSLVHPSDAGMLAQLGRQFALHASGYDVIYRLKTWTSDSAYHYVHTIGQWLRHEDGSEAAILVYSNMNETVTANQDIMKRYQSWQRDYFYTDILTGLPNANFMRAFGDEKLAQCFLETGGAAGWYFDVNGMHAYNSRYGLQCGDRLLMAVGSALSHAFPDGLVCRSTDDHFVVIAPFHKDKIDALMQQINAQVQNDVDGVSLGVRTGVCLAKPHMPVMELLDDAHTGLKEIGTNLNVTWHLYSPDVDQKMMLAHYLVTHFNQALQEHWVQPYYQPIIDVQTGKIAEAEALARWIDPVQGPLKPVQFIPALRSFHLLYRLDLYILQEVCRHLQEQIQKGEPAVPVSVNFSRQDFDNEDLVQQMHKIIAAYGIDASLIRIEITEQDVSEAPDCMKKQIEAIHRRGYALWMDDFGSGYSSLNVMSEFPFDLIKFDQKMLMNLDAGHGANRYIMDAMTSIARKLGIHTLAEGVEKQSDLRFLQEIHCQYAQGFLFYKPMKSEDFDALLKGQK</sequence>
<reference evidence="3 4" key="1">
    <citation type="submission" date="2022-03" db="EMBL/GenBank/DDBJ databases">
        <title>Novel taxa within the pig intestine.</title>
        <authorList>
            <person name="Wylensek D."/>
            <person name="Bishof K."/>
            <person name="Afrizal A."/>
            <person name="Clavel T."/>
        </authorList>
    </citation>
    <scope>NUCLEOTIDE SEQUENCE [LARGE SCALE GENOMIC DNA]</scope>
    <source>
        <strain evidence="3 4">CLA-KB-P133</strain>
    </source>
</reference>
<organism evidence="3 4">
    <name type="scientific">Grylomicrobium aquisgranensis</name>
    <dbReference type="NCBI Taxonomy" id="2926318"/>
    <lineage>
        <taxon>Bacteria</taxon>
        <taxon>Bacillati</taxon>
        <taxon>Bacillota</taxon>
        <taxon>Erysipelotrichia</taxon>
        <taxon>Erysipelotrichales</taxon>
        <taxon>Erysipelotrichaceae</taxon>
        <taxon>Grylomicrobium</taxon>
    </lineage>
</organism>
<dbReference type="EMBL" id="JALBUR010000011">
    <property type="protein sequence ID" value="MDX8419593.1"/>
    <property type="molecule type" value="Genomic_DNA"/>
</dbReference>
<dbReference type="SMART" id="SM00267">
    <property type="entry name" value="GGDEF"/>
    <property type="match status" value="1"/>
</dbReference>
<gene>
    <name evidence="3" type="ORF">MOZ60_05755</name>
</gene>
<feature type="domain" description="GGDEF" evidence="2">
    <location>
        <begin position="177"/>
        <end position="302"/>
    </location>
</feature>
<dbReference type="RefSeq" id="WP_370595964.1">
    <property type="nucleotide sequence ID" value="NZ_JALBUR010000011.1"/>
</dbReference>
<dbReference type="AlphaFoldDB" id="A0AB35U2C1"/>
<comment type="caution">
    <text evidence="3">The sequence shown here is derived from an EMBL/GenBank/DDBJ whole genome shotgun (WGS) entry which is preliminary data.</text>
</comment>
<accession>A0AB35U2C1</accession>
<proteinExistence type="predicted"/>
<evidence type="ECO:0000259" key="2">
    <source>
        <dbReference type="PROSITE" id="PS50887"/>
    </source>
</evidence>
<name>A0AB35U2C1_9FIRM</name>
<protein>
    <submittedName>
        <fullName evidence="3">GGDEF domain-containing phosphodiesterase</fullName>
    </submittedName>
</protein>